<proteinExistence type="predicted"/>
<feature type="compositionally biased region" description="Basic and acidic residues" evidence="3">
    <location>
        <begin position="523"/>
        <end position="532"/>
    </location>
</feature>
<keyword evidence="1 2" id="KW-0175">Coiled coil</keyword>
<evidence type="ECO:0000256" key="2">
    <source>
        <dbReference type="SAM" id="Coils"/>
    </source>
</evidence>
<feature type="compositionally biased region" description="Basic residues" evidence="3">
    <location>
        <begin position="552"/>
        <end position="563"/>
    </location>
</feature>
<feature type="coiled-coil region" evidence="2">
    <location>
        <begin position="6"/>
        <end position="53"/>
    </location>
</feature>
<dbReference type="Pfam" id="PF21773">
    <property type="entry name" value="ODAD1_CC"/>
    <property type="match status" value="1"/>
</dbReference>
<evidence type="ECO:0000313" key="5">
    <source>
        <dbReference type="EMBL" id="CAD8975345.1"/>
    </source>
</evidence>
<reference evidence="5" key="1">
    <citation type="submission" date="2021-01" db="EMBL/GenBank/DDBJ databases">
        <authorList>
            <person name="Corre E."/>
            <person name="Pelletier E."/>
            <person name="Niang G."/>
            <person name="Scheremetjew M."/>
            <person name="Finn R."/>
            <person name="Kale V."/>
            <person name="Holt S."/>
            <person name="Cochrane G."/>
            <person name="Meng A."/>
            <person name="Brown T."/>
            <person name="Cohen L."/>
        </authorList>
    </citation>
    <scope>NUCLEOTIDE SEQUENCE</scope>
    <source>
        <strain evidence="5">CCMP644</strain>
    </source>
</reference>
<evidence type="ECO:0000259" key="4">
    <source>
        <dbReference type="Pfam" id="PF21773"/>
    </source>
</evidence>
<dbReference type="InterPro" id="IPR051876">
    <property type="entry name" value="ODA-DC/CCD"/>
</dbReference>
<evidence type="ECO:0000256" key="3">
    <source>
        <dbReference type="SAM" id="MobiDB-lite"/>
    </source>
</evidence>
<dbReference type="AlphaFoldDB" id="A0A6U4KM79"/>
<feature type="domain" description="ODAD1 central coiled coil region" evidence="4">
    <location>
        <begin position="140"/>
        <end position="433"/>
    </location>
</feature>
<feature type="region of interest" description="Disordered" evidence="3">
    <location>
        <begin position="495"/>
        <end position="563"/>
    </location>
</feature>
<dbReference type="InterPro" id="IPR049258">
    <property type="entry name" value="ODAD1_CC"/>
</dbReference>
<dbReference type="PANTHER" id="PTHR21694:SF18">
    <property type="entry name" value="COILED-COIL DOMAIN-CONTAINING PROTEIN 63"/>
    <property type="match status" value="1"/>
</dbReference>
<feature type="compositionally biased region" description="Basic and acidic residues" evidence="3">
    <location>
        <begin position="539"/>
        <end position="551"/>
    </location>
</feature>
<sequence length="563" mass="63254">MATGKAADLERELAELHSKYQASGGEKDSGKIIKKQKATIDKLKKDNDALRRDLDLDASASLRTSHAGSRLLGADSTTSNSAKMAKLQESAESFTRKIEAEKKKIEDLDGNIKELNAAVLEQRKKLGGSNVIRENNLKTQKQIKVLENRLDKSLLKFNEALAFNKQLREGIDNLRRERQAFDNIYKKLDKDLAEKKGEMQRIIEISNVAYEARDKAQQEMALLKGQADREQANFEHEWKELGKLIESDRKMKELLRQRDKAGIGPNGKLDDEDRLRKKIIRGNAAISKDKAAQQAALQKVQSYEEAFAKIQESTGISDIDELVTTFIEAEDKNFSLFNYVNELNNEVEKLEEQIGHTRSEIEKHRGQGQSTDGQRKRILQDLEEKLQRTEAKAEQFEARASRAMHTVNLLKQGIELTFDKLGCNKEAVTAVLGNQGVTESNIMQYLGIIEQRTNEILQMYAAVQMHVKGQDVSSREAQAQLASILGQGPLVPLGAGKVEVVPPTAGEDYDSEEGSEDEDEDERPLTRDELKAKTLRNLAKRETVDKDGDKRGRGRRGLKVSMG</sequence>
<evidence type="ECO:0000256" key="1">
    <source>
        <dbReference type="ARBA" id="ARBA00023054"/>
    </source>
</evidence>
<feature type="coiled-coil region" evidence="2">
    <location>
        <begin position="84"/>
        <end position="125"/>
    </location>
</feature>
<organism evidence="5">
    <name type="scientific">Hemiselmis andersenii</name>
    <name type="common">Cryptophyte alga</name>
    <dbReference type="NCBI Taxonomy" id="464988"/>
    <lineage>
        <taxon>Eukaryota</taxon>
        <taxon>Cryptophyceae</taxon>
        <taxon>Cryptomonadales</taxon>
        <taxon>Hemiselmidaceae</taxon>
        <taxon>Hemiselmis</taxon>
    </lineage>
</organism>
<dbReference type="EMBL" id="HBFX01043856">
    <property type="protein sequence ID" value="CAD8975345.1"/>
    <property type="molecule type" value="Transcribed_RNA"/>
</dbReference>
<feature type="coiled-coil region" evidence="2">
    <location>
        <begin position="164"/>
        <end position="233"/>
    </location>
</feature>
<dbReference type="PANTHER" id="PTHR21694">
    <property type="entry name" value="COILED-COIL DOMAIN-CONTAINING PROTEIN 63"/>
    <property type="match status" value="1"/>
</dbReference>
<feature type="compositionally biased region" description="Acidic residues" evidence="3">
    <location>
        <begin position="507"/>
        <end position="522"/>
    </location>
</feature>
<accession>A0A6U4KM79</accession>
<name>A0A6U4KM79_HEMAN</name>
<feature type="coiled-coil region" evidence="2">
    <location>
        <begin position="333"/>
        <end position="406"/>
    </location>
</feature>
<protein>
    <recommendedName>
        <fullName evidence="4">ODAD1 central coiled coil region domain-containing protein</fullName>
    </recommendedName>
</protein>
<gene>
    <name evidence="5" type="ORF">HAND00432_LOCUS26350</name>
</gene>